<organism evidence="2 3">
    <name type="scientific">Limosilactobacillus reuteri</name>
    <name type="common">Lactobacillus reuteri</name>
    <dbReference type="NCBI Taxonomy" id="1598"/>
    <lineage>
        <taxon>Bacteria</taxon>
        <taxon>Bacillati</taxon>
        <taxon>Bacillota</taxon>
        <taxon>Bacilli</taxon>
        <taxon>Lactobacillales</taxon>
        <taxon>Lactobacillaceae</taxon>
        <taxon>Limosilactobacillus</taxon>
    </lineage>
</organism>
<feature type="transmembrane region" description="Helical" evidence="1">
    <location>
        <begin position="43"/>
        <end position="68"/>
    </location>
</feature>
<evidence type="ECO:0000256" key="1">
    <source>
        <dbReference type="SAM" id="Phobius"/>
    </source>
</evidence>
<accession>A0A0U5FE46</accession>
<protein>
    <submittedName>
        <fullName evidence="2">Uncharacterized protein</fullName>
    </submittedName>
</protein>
<dbReference type="EMBL" id="LN887683">
    <property type="protein sequence ID" value="CUR42465.1"/>
    <property type="molecule type" value="Genomic_DNA"/>
</dbReference>
<name>A0A0U5FE46_LIMRT</name>
<proteinExistence type="predicted"/>
<keyword evidence="1" id="KW-0472">Membrane</keyword>
<dbReference type="AlphaFoldDB" id="A0A0U5FE46"/>
<evidence type="ECO:0000313" key="2">
    <source>
        <dbReference type="EMBL" id="CUR42465.1"/>
    </source>
</evidence>
<reference evidence="3" key="1">
    <citation type="submission" date="2015-10" db="EMBL/GenBank/DDBJ databases">
        <authorList>
            <person name="Crossman L.C."/>
        </authorList>
    </citation>
    <scope>NUCLEOTIDE SEQUENCE [LARGE SCALE GENOMIC DNA]</scope>
    <source>
        <strain evidence="3">20-2</strain>
    </source>
</reference>
<keyword evidence="1" id="KW-1133">Transmembrane helix</keyword>
<dbReference type="Proteomes" id="UP000235484">
    <property type="component" value="Unassembled WGS sequence"/>
</dbReference>
<keyword evidence="1" id="KW-0812">Transmembrane</keyword>
<evidence type="ECO:0000313" key="3">
    <source>
        <dbReference type="Proteomes" id="UP000235484"/>
    </source>
</evidence>
<gene>
    <name evidence="2" type="ORF">LRLP16767_LR202_02133</name>
</gene>
<sequence length="69" mass="7823">MNDKYVTHKEFNKAMGNIDKHFNNMNLQFEKINTKLEKQKNDIVFAILTITGAGVGFLSLLIAIIALLK</sequence>